<feature type="transmembrane region" description="Helical" evidence="2">
    <location>
        <begin position="40"/>
        <end position="60"/>
    </location>
</feature>
<evidence type="ECO:0000256" key="2">
    <source>
        <dbReference type="SAM" id="Phobius"/>
    </source>
</evidence>
<protein>
    <submittedName>
        <fullName evidence="3">Uncharacterized protein</fullName>
    </submittedName>
</protein>
<sequence length="334" mass="38813">MNDIDNIYFSTLILINAINMNNLLFLSQEDNKQFEKMKKISIIVVVWISVLAIHLSNSFVQAADEEEFEEEPFDALSFLVGKRVYKQFKTKCEEQKREAKAAYESRCEPSIHLKLSNKNAADKPRSTSNEFLRQKRGIFHPGLTSCEEQKREAREDYEERCEPSIPWQRNRNSNRFCPDINDWQELDTYEIGDGGGFDLDTLSKLVPQNMSMEKIIGGVIGAAHANHFLKRTFFHPGRTSCEEQKREAREDYEERCEPSFPLYRNTGTNRYCPDINSWAELDTYEIGDGYESRVPIHDDRKNRNQYDAYSVNYPRSTTTTSTTTNEELEVDSNS</sequence>
<keyword evidence="2" id="KW-0812">Transmembrane</keyword>
<dbReference type="EMBL" id="CAJNYU010000824">
    <property type="protein sequence ID" value="CAF3391935.1"/>
    <property type="molecule type" value="Genomic_DNA"/>
</dbReference>
<keyword evidence="2" id="KW-1133">Transmembrane helix</keyword>
<reference evidence="3" key="1">
    <citation type="submission" date="2021-02" db="EMBL/GenBank/DDBJ databases">
        <authorList>
            <person name="Nowell W R."/>
        </authorList>
    </citation>
    <scope>NUCLEOTIDE SEQUENCE</scope>
</reference>
<feature type="region of interest" description="Disordered" evidence="1">
    <location>
        <begin position="296"/>
        <end position="334"/>
    </location>
</feature>
<name>A0A817PSP3_9BILA</name>
<proteinExistence type="predicted"/>
<dbReference type="AlphaFoldDB" id="A0A817PSP3"/>
<evidence type="ECO:0000313" key="5">
    <source>
        <dbReference type="Proteomes" id="UP000663825"/>
    </source>
</evidence>
<comment type="caution">
    <text evidence="3">The sequence shown here is derived from an EMBL/GenBank/DDBJ whole genome shotgun (WGS) entry which is preliminary data.</text>
</comment>
<dbReference type="OrthoDB" id="10023133at2759"/>
<organism evidence="3 5">
    <name type="scientific">Rotaria socialis</name>
    <dbReference type="NCBI Taxonomy" id="392032"/>
    <lineage>
        <taxon>Eukaryota</taxon>
        <taxon>Metazoa</taxon>
        <taxon>Spiralia</taxon>
        <taxon>Gnathifera</taxon>
        <taxon>Rotifera</taxon>
        <taxon>Eurotatoria</taxon>
        <taxon>Bdelloidea</taxon>
        <taxon>Philodinida</taxon>
        <taxon>Philodinidae</taxon>
        <taxon>Rotaria</taxon>
    </lineage>
</organism>
<evidence type="ECO:0000313" key="3">
    <source>
        <dbReference type="EMBL" id="CAF3174864.1"/>
    </source>
</evidence>
<accession>A0A817PSP3</accession>
<feature type="transmembrane region" description="Helical" evidence="2">
    <location>
        <begin position="6"/>
        <end position="28"/>
    </location>
</feature>
<gene>
    <name evidence="4" type="ORF">FME351_LOCUS8230</name>
    <name evidence="3" type="ORF">TIS948_LOCUS11012</name>
</gene>
<dbReference type="EMBL" id="CAJNXB010001551">
    <property type="protein sequence ID" value="CAF3174864.1"/>
    <property type="molecule type" value="Genomic_DNA"/>
</dbReference>
<dbReference type="Proteomes" id="UP000663825">
    <property type="component" value="Unassembled WGS sequence"/>
</dbReference>
<keyword evidence="2" id="KW-0472">Membrane</keyword>
<evidence type="ECO:0000313" key="4">
    <source>
        <dbReference type="EMBL" id="CAF3391935.1"/>
    </source>
</evidence>
<evidence type="ECO:0000256" key="1">
    <source>
        <dbReference type="SAM" id="MobiDB-lite"/>
    </source>
</evidence>
<dbReference type="Proteomes" id="UP000663869">
    <property type="component" value="Unassembled WGS sequence"/>
</dbReference>